<keyword evidence="3" id="KW-1185">Reference proteome</keyword>
<dbReference type="OrthoDB" id="5275938at2759"/>
<name>A0A9P3FCA3_9PEZI</name>
<gene>
    <name evidence="2" type="ORF">CKM354_000081500</name>
</gene>
<comment type="caution">
    <text evidence="2">The sequence shown here is derived from an EMBL/GenBank/DDBJ whole genome shotgun (WGS) entry which is preliminary data.</text>
</comment>
<reference evidence="2 3" key="1">
    <citation type="submission" date="2021-01" db="EMBL/GenBank/DDBJ databases">
        <title>Cercospora kikuchii MAFF 305040 whole genome shotgun sequence.</title>
        <authorList>
            <person name="Kashiwa T."/>
            <person name="Suzuki T."/>
        </authorList>
    </citation>
    <scope>NUCLEOTIDE SEQUENCE [LARGE SCALE GENOMIC DNA]</scope>
    <source>
        <strain evidence="2 3">MAFF 305040</strain>
    </source>
</reference>
<feature type="coiled-coil region" evidence="1">
    <location>
        <begin position="7"/>
        <end position="38"/>
    </location>
</feature>
<dbReference type="RefSeq" id="XP_044651852.1">
    <property type="nucleotide sequence ID" value="XM_044795917.1"/>
</dbReference>
<sequence length="119" mass="13902">MELSYRRKQALEEIVQKRAELAAQNEELDAQAAAVNAESIAMMEKFDRMKDNMGVIELDMWREMYSEMDIKRDEIMASVKHHKIEMNRLLAQCNDYLEEWKKQDEDSVAAPGDSAEDEE</sequence>
<accession>A0A9P3FCA3</accession>
<dbReference type="GeneID" id="68286390"/>
<evidence type="ECO:0000313" key="3">
    <source>
        <dbReference type="Proteomes" id="UP000825890"/>
    </source>
</evidence>
<dbReference type="AlphaFoldDB" id="A0A9P3FCA3"/>
<organism evidence="2 3">
    <name type="scientific">Cercospora kikuchii</name>
    <dbReference type="NCBI Taxonomy" id="84275"/>
    <lineage>
        <taxon>Eukaryota</taxon>
        <taxon>Fungi</taxon>
        <taxon>Dikarya</taxon>
        <taxon>Ascomycota</taxon>
        <taxon>Pezizomycotina</taxon>
        <taxon>Dothideomycetes</taxon>
        <taxon>Dothideomycetidae</taxon>
        <taxon>Mycosphaerellales</taxon>
        <taxon>Mycosphaerellaceae</taxon>
        <taxon>Cercospora</taxon>
    </lineage>
</organism>
<keyword evidence="1" id="KW-0175">Coiled coil</keyword>
<evidence type="ECO:0000313" key="2">
    <source>
        <dbReference type="EMBL" id="GIZ37365.1"/>
    </source>
</evidence>
<dbReference type="EMBL" id="BOLY01000001">
    <property type="protein sequence ID" value="GIZ37365.1"/>
    <property type="molecule type" value="Genomic_DNA"/>
</dbReference>
<proteinExistence type="predicted"/>
<dbReference type="Proteomes" id="UP000825890">
    <property type="component" value="Unassembled WGS sequence"/>
</dbReference>
<evidence type="ECO:0000256" key="1">
    <source>
        <dbReference type="SAM" id="Coils"/>
    </source>
</evidence>
<protein>
    <submittedName>
        <fullName evidence="2">Uncharacterized protein</fullName>
    </submittedName>
</protein>